<evidence type="ECO:0000259" key="2">
    <source>
        <dbReference type="PROSITE" id="PS50943"/>
    </source>
</evidence>
<dbReference type="Gene3D" id="1.10.260.40">
    <property type="entry name" value="lambda repressor-like DNA-binding domains"/>
    <property type="match status" value="1"/>
</dbReference>
<dbReference type="GO" id="GO:0003700">
    <property type="term" value="F:DNA-binding transcription factor activity"/>
    <property type="evidence" value="ECO:0007669"/>
    <property type="project" value="TreeGrafter"/>
</dbReference>
<sequence length="198" mass="21744">MLFSDERIAVDDSNLGARVRELRMLRQMSTRELARRASISAGYVSQIENGQANTSLDVVRRIAAAFGVPWTELFSAQPALGTVLRRAERPMLAAGNSVRHFRITQPPLGNVEVLVSEYEPGHGEGSESYTHGDSQEVCVILRGRFRFHLGDQDYILETGDSLDYRSSTPHSIVNIGDVPGEALWVVTPPSDAPLPAVD</sequence>
<dbReference type="Pfam" id="PF13560">
    <property type="entry name" value="HTH_31"/>
    <property type="match status" value="1"/>
</dbReference>
<dbReference type="Proteomes" id="UP000233276">
    <property type="component" value="Chromosome"/>
</dbReference>
<dbReference type="GO" id="GO:0005829">
    <property type="term" value="C:cytosol"/>
    <property type="evidence" value="ECO:0007669"/>
    <property type="project" value="TreeGrafter"/>
</dbReference>
<dbReference type="CDD" id="cd02209">
    <property type="entry name" value="cupin_XRE_C"/>
    <property type="match status" value="1"/>
</dbReference>
<evidence type="ECO:0000313" key="4">
    <source>
        <dbReference type="Proteomes" id="UP000233276"/>
    </source>
</evidence>
<dbReference type="SUPFAM" id="SSF47413">
    <property type="entry name" value="lambda repressor-like DNA-binding domains"/>
    <property type="match status" value="1"/>
</dbReference>
<dbReference type="InterPro" id="IPR011051">
    <property type="entry name" value="RmlC_Cupin_sf"/>
</dbReference>
<dbReference type="SUPFAM" id="SSF51182">
    <property type="entry name" value="RmlC-like cupins"/>
    <property type="match status" value="1"/>
</dbReference>
<evidence type="ECO:0000313" key="3">
    <source>
        <dbReference type="EMBL" id="AUG30110.1"/>
    </source>
</evidence>
<dbReference type="InterPro" id="IPR001387">
    <property type="entry name" value="Cro/C1-type_HTH"/>
</dbReference>
<accession>A0A2K9D932</accession>
<dbReference type="InterPro" id="IPR050807">
    <property type="entry name" value="TransReg_Diox_bact_type"/>
</dbReference>
<dbReference type="InterPro" id="IPR013096">
    <property type="entry name" value="Cupin_2"/>
</dbReference>
<organism evidence="3 4">
    <name type="scientific">Microbacterium hominis</name>
    <dbReference type="NCBI Taxonomy" id="162426"/>
    <lineage>
        <taxon>Bacteria</taxon>
        <taxon>Bacillati</taxon>
        <taxon>Actinomycetota</taxon>
        <taxon>Actinomycetes</taxon>
        <taxon>Micrococcales</taxon>
        <taxon>Microbacteriaceae</taxon>
        <taxon>Microbacterium</taxon>
    </lineage>
</organism>
<dbReference type="Pfam" id="PF07883">
    <property type="entry name" value="Cupin_2"/>
    <property type="match status" value="1"/>
</dbReference>
<protein>
    <submittedName>
        <fullName evidence="3">XRE family transcriptional regulator</fullName>
    </submittedName>
</protein>
<dbReference type="AlphaFoldDB" id="A0A2K9D932"/>
<keyword evidence="1" id="KW-0238">DNA-binding</keyword>
<dbReference type="SMART" id="SM00530">
    <property type="entry name" value="HTH_XRE"/>
    <property type="match status" value="1"/>
</dbReference>
<dbReference type="PANTHER" id="PTHR46797">
    <property type="entry name" value="HTH-TYPE TRANSCRIPTIONAL REGULATOR"/>
    <property type="match status" value="1"/>
</dbReference>
<dbReference type="InterPro" id="IPR014710">
    <property type="entry name" value="RmlC-like_jellyroll"/>
</dbReference>
<dbReference type="PROSITE" id="PS50943">
    <property type="entry name" value="HTH_CROC1"/>
    <property type="match status" value="1"/>
</dbReference>
<reference evidence="3 4" key="1">
    <citation type="submission" date="2017-12" db="EMBL/GenBank/DDBJ databases">
        <title>Isolation and characterization of estrogens degradatiion strain Microbacterium hominis SJTG1.</title>
        <authorList>
            <person name="Xiong W."/>
            <person name="Yin C."/>
            <person name="Zheng D."/>
            <person name="Liang R."/>
        </authorList>
    </citation>
    <scope>NUCLEOTIDE SEQUENCE [LARGE SCALE GENOMIC DNA]</scope>
    <source>
        <strain evidence="3 4">SJTG1</strain>
    </source>
</reference>
<evidence type="ECO:0000256" key="1">
    <source>
        <dbReference type="ARBA" id="ARBA00023125"/>
    </source>
</evidence>
<feature type="domain" description="HTH cro/C1-type" evidence="2">
    <location>
        <begin position="19"/>
        <end position="73"/>
    </location>
</feature>
<dbReference type="Gene3D" id="2.60.120.10">
    <property type="entry name" value="Jelly Rolls"/>
    <property type="match status" value="1"/>
</dbReference>
<dbReference type="OrthoDB" id="5114244at2"/>
<dbReference type="InterPro" id="IPR010982">
    <property type="entry name" value="Lambda_DNA-bd_dom_sf"/>
</dbReference>
<name>A0A2K9D932_9MICO</name>
<dbReference type="PANTHER" id="PTHR46797:SF1">
    <property type="entry name" value="METHYLPHOSPHONATE SYNTHASE"/>
    <property type="match status" value="1"/>
</dbReference>
<dbReference type="GO" id="GO:0003677">
    <property type="term" value="F:DNA binding"/>
    <property type="evidence" value="ECO:0007669"/>
    <property type="project" value="UniProtKB-KW"/>
</dbReference>
<dbReference type="CDD" id="cd00093">
    <property type="entry name" value="HTH_XRE"/>
    <property type="match status" value="1"/>
</dbReference>
<proteinExistence type="predicted"/>
<gene>
    <name evidence="3" type="ORF">CXR34_12070</name>
</gene>
<dbReference type="EMBL" id="CP025299">
    <property type="protein sequence ID" value="AUG30110.1"/>
    <property type="molecule type" value="Genomic_DNA"/>
</dbReference>
<dbReference type="KEGG" id="mhos:CXR34_12070"/>